<evidence type="ECO:0000256" key="1">
    <source>
        <dbReference type="SAM" id="Phobius"/>
    </source>
</evidence>
<feature type="transmembrane region" description="Helical" evidence="1">
    <location>
        <begin position="307"/>
        <end position="328"/>
    </location>
</feature>
<feature type="transmembrane region" description="Helical" evidence="1">
    <location>
        <begin position="133"/>
        <end position="151"/>
    </location>
</feature>
<dbReference type="EMBL" id="JABWGN010000017">
    <property type="protein sequence ID" value="NUW36844.1"/>
    <property type="molecule type" value="Genomic_DNA"/>
</dbReference>
<keyword evidence="1" id="KW-0812">Transmembrane</keyword>
<evidence type="ECO:0000313" key="3">
    <source>
        <dbReference type="Proteomes" id="UP000586042"/>
    </source>
</evidence>
<keyword evidence="1" id="KW-0472">Membrane</keyword>
<feature type="transmembrane region" description="Helical" evidence="1">
    <location>
        <begin position="99"/>
        <end position="121"/>
    </location>
</feature>
<organism evidence="2 3">
    <name type="scientific">Nonomuraea montanisoli</name>
    <dbReference type="NCBI Taxonomy" id="2741721"/>
    <lineage>
        <taxon>Bacteria</taxon>
        <taxon>Bacillati</taxon>
        <taxon>Actinomycetota</taxon>
        <taxon>Actinomycetes</taxon>
        <taxon>Streptosporangiales</taxon>
        <taxon>Streptosporangiaceae</taxon>
        <taxon>Nonomuraea</taxon>
    </lineage>
</organism>
<dbReference type="RefSeq" id="WP_175594292.1">
    <property type="nucleotide sequence ID" value="NZ_JABWGN010000017.1"/>
</dbReference>
<feature type="transmembrane region" description="Helical" evidence="1">
    <location>
        <begin position="247"/>
        <end position="271"/>
    </location>
</feature>
<comment type="caution">
    <text evidence="2">The sequence shown here is derived from an EMBL/GenBank/DDBJ whole genome shotgun (WGS) entry which is preliminary data.</text>
</comment>
<keyword evidence="1" id="KW-1133">Transmembrane helix</keyword>
<sequence>MTAPEPPPTEHPEECVNDPEPVLLERRYRAALRLLPASYRAEREEEMVAAFLEMSGDVSDEGGPRPRWGEIASVAALAVRVRLGGAGARAAAWGETVRLVALLGLAFQAMMGLHSLVWLAAEATGYLSAPGISTTRFLAVADVLWLVAFAAAMRGFTGPAKPVAVAAAAVSLVLLAPSVQLTWTATPAALMVSAPVLALLAGFHDEAPVTVRPWRHILLPVAATLLVMAATLPLSLLPWAIAPEPVYAMSVLIQPDATATVACAVTGAVALRRGWAPSARLALAVAATLLLAWRLPSAVPEPGAALLWVPAAILCGVLAVVIVPLAVTGTRLLPPARRAKPGPAS</sequence>
<dbReference type="Proteomes" id="UP000586042">
    <property type="component" value="Unassembled WGS sequence"/>
</dbReference>
<name>A0A7Y6M7Y4_9ACTN</name>
<evidence type="ECO:0000313" key="2">
    <source>
        <dbReference type="EMBL" id="NUW36844.1"/>
    </source>
</evidence>
<feature type="transmembrane region" description="Helical" evidence="1">
    <location>
        <begin position="278"/>
        <end position="295"/>
    </location>
</feature>
<protein>
    <submittedName>
        <fullName evidence="2">Uncharacterized protein</fullName>
    </submittedName>
</protein>
<accession>A0A7Y6M7Y4</accession>
<keyword evidence="3" id="KW-1185">Reference proteome</keyword>
<proteinExistence type="predicted"/>
<dbReference type="AlphaFoldDB" id="A0A7Y6M7Y4"/>
<feature type="transmembrane region" description="Helical" evidence="1">
    <location>
        <begin position="188"/>
        <end position="205"/>
    </location>
</feature>
<feature type="transmembrane region" description="Helical" evidence="1">
    <location>
        <begin position="217"/>
        <end position="241"/>
    </location>
</feature>
<feature type="transmembrane region" description="Helical" evidence="1">
    <location>
        <begin position="163"/>
        <end position="182"/>
    </location>
</feature>
<reference evidence="2 3" key="1">
    <citation type="submission" date="2020-06" db="EMBL/GenBank/DDBJ databases">
        <title>Nonomuraea sp. SMC257, a novel actinomycete isolated from soil.</title>
        <authorList>
            <person name="Chanama M."/>
        </authorList>
    </citation>
    <scope>NUCLEOTIDE SEQUENCE [LARGE SCALE GENOMIC DNA]</scope>
    <source>
        <strain evidence="2 3">SMC257</strain>
    </source>
</reference>
<gene>
    <name evidence="2" type="ORF">HTZ77_36375</name>
</gene>